<keyword evidence="3" id="KW-1185">Reference proteome</keyword>
<dbReference type="OrthoDB" id="421226at2759"/>
<feature type="domain" description="F-box" evidence="1">
    <location>
        <begin position="43"/>
        <end position="77"/>
    </location>
</feature>
<sequence length="724" mass="80688">MEMEPSFILPLTPMSTKQLSSSLSSLPNSQPRSPFMLPELDRLIASHLDQITLANASRVCRLWHSIFNPILWKQLTLQHVTADDDYDEDFNFIPRASPPSFLHSLPSSCSSTWSTMSMSSSSNIPSDSPPSPVTVPTPYYHNLTLLQQAFIHSSRNKVLKGLIRHGHLVQELKATGLTDQEMAVVAVLCPNLRVLELIGGRYNADDLTNLFQKRQDSIQVVRFRSCVQLRDIFQPLRYLSNLHEFGLYGSFVGNTITSPYFFERDLFPVLNSCPQLRSVLIEQVYIIDQEVNQGRCEGEWDTGGGDHVNFLLQDDSDYSSSVSSTLPVQPLVISPTNSLAPSGSILSAQLRSSSFLHGSSVRSSATQIYPTSLLKSLTLDCGDIPDAVIMALLSRCPMLEQLSLDWSRNLSDSSILRLQHICSQVTKISLARCEALTEDGFKALFKGYPNLLSVNLNGNVLSDSVLEDLSLSCRFLEELSINSCQNVSDLGIQSVLLNCAYLSYFSLRFVPGLSYLLFDDIVTTTASNANASSSSVPLQSGMLSTSPQFNFADYMHVPIPTSAPLPSSTLTIGRRLRLRPWACRRTLGSFHLPDLVQPNKAVLEKWRRQEMVLSSDSNSGFASAELVGDQLIQWRLQQITQLEHLTIGGNNLEMLVILEGLQTPREFKSLRITKLKRTLTLTDVQWLIEQAAPNLQRLALPVFGNRGAIEWIEEQRPGLMSFEK</sequence>
<proteinExistence type="predicted"/>
<dbReference type="InterPro" id="IPR032675">
    <property type="entry name" value="LRR_dom_sf"/>
</dbReference>
<dbReference type="InterPro" id="IPR001810">
    <property type="entry name" value="F-box_dom"/>
</dbReference>
<reference evidence="2 3" key="1">
    <citation type="submission" date="2016-07" db="EMBL/GenBank/DDBJ databases">
        <title>Pervasive Adenine N6-methylation of Active Genes in Fungi.</title>
        <authorList>
            <consortium name="DOE Joint Genome Institute"/>
            <person name="Mondo S.J."/>
            <person name="Dannebaum R.O."/>
            <person name="Kuo R.C."/>
            <person name="Labutti K."/>
            <person name="Haridas S."/>
            <person name="Kuo A."/>
            <person name="Salamov A."/>
            <person name="Ahrendt S.R."/>
            <person name="Lipzen A."/>
            <person name="Sullivan W."/>
            <person name="Andreopoulos W.B."/>
            <person name="Clum A."/>
            <person name="Lindquist E."/>
            <person name="Daum C."/>
            <person name="Ramamoorthy G.K."/>
            <person name="Gryganskyi A."/>
            <person name="Culley D."/>
            <person name="Magnuson J.K."/>
            <person name="James T.Y."/>
            <person name="O'Malley M.A."/>
            <person name="Stajich J.E."/>
            <person name="Spatafora J.W."/>
            <person name="Visel A."/>
            <person name="Grigoriev I.V."/>
        </authorList>
    </citation>
    <scope>NUCLEOTIDE SEQUENCE [LARGE SCALE GENOMIC DNA]</scope>
    <source>
        <strain evidence="2 3">NRRL 3116</strain>
    </source>
</reference>
<protein>
    <recommendedName>
        <fullName evidence="1">F-box domain-containing protein</fullName>
    </recommendedName>
</protein>
<dbReference type="GO" id="GO:0019005">
    <property type="term" value="C:SCF ubiquitin ligase complex"/>
    <property type="evidence" value="ECO:0007669"/>
    <property type="project" value="TreeGrafter"/>
</dbReference>
<evidence type="ECO:0000313" key="2">
    <source>
        <dbReference type="EMBL" id="ORZ26398.1"/>
    </source>
</evidence>
<dbReference type="Gene3D" id="3.80.10.10">
    <property type="entry name" value="Ribonuclease Inhibitor"/>
    <property type="match status" value="2"/>
</dbReference>
<dbReference type="Proteomes" id="UP000193648">
    <property type="component" value="Unassembled WGS sequence"/>
</dbReference>
<dbReference type="SUPFAM" id="SSF52047">
    <property type="entry name" value="RNI-like"/>
    <property type="match status" value="1"/>
</dbReference>
<dbReference type="AlphaFoldDB" id="A0A1Y2GVS8"/>
<dbReference type="EMBL" id="MCFF01000007">
    <property type="protein sequence ID" value="ORZ26398.1"/>
    <property type="molecule type" value="Genomic_DNA"/>
</dbReference>
<dbReference type="PANTHER" id="PTHR13318">
    <property type="entry name" value="PARTNER OF PAIRED, ISOFORM B-RELATED"/>
    <property type="match status" value="1"/>
</dbReference>
<evidence type="ECO:0000313" key="3">
    <source>
        <dbReference type="Proteomes" id="UP000193648"/>
    </source>
</evidence>
<dbReference type="STRING" id="64571.A0A1Y2GVS8"/>
<dbReference type="RefSeq" id="XP_021884163.1">
    <property type="nucleotide sequence ID" value="XM_022023248.1"/>
</dbReference>
<dbReference type="InterPro" id="IPR006553">
    <property type="entry name" value="Leu-rich_rpt_Cys-con_subtyp"/>
</dbReference>
<dbReference type="GO" id="GO:0031146">
    <property type="term" value="P:SCF-dependent proteasomal ubiquitin-dependent protein catabolic process"/>
    <property type="evidence" value="ECO:0007669"/>
    <property type="project" value="TreeGrafter"/>
</dbReference>
<comment type="caution">
    <text evidence="2">The sequence shown here is derived from an EMBL/GenBank/DDBJ whole genome shotgun (WGS) entry which is preliminary data.</text>
</comment>
<dbReference type="InParanoid" id="A0A1Y2GVS8"/>
<organism evidence="2 3">
    <name type="scientific">Lobosporangium transversale</name>
    <dbReference type="NCBI Taxonomy" id="64571"/>
    <lineage>
        <taxon>Eukaryota</taxon>
        <taxon>Fungi</taxon>
        <taxon>Fungi incertae sedis</taxon>
        <taxon>Mucoromycota</taxon>
        <taxon>Mortierellomycotina</taxon>
        <taxon>Mortierellomycetes</taxon>
        <taxon>Mortierellales</taxon>
        <taxon>Mortierellaceae</taxon>
        <taxon>Lobosporangium</taxon>
    </lineage>
</organism>
<evidence type="ECO:0000259" key="1">
    <source>
        <dbReference type="Pfam" id="PF12937"/>
    </source>
</evidence>
<dbReference type="SMART" id="SM00367">
    <property type="entry name" value="LRR_CC"/>
    <property type="match status" value="3"/>
</dbReference>
<accession>A0A1Y2GVS8</accession>
<dbReference type="InterPro" id="IPR036047">
    <property type="entry name" value="F-box-like_dom_sf"/>
</dbReference>
<gene>
    <name evidence="2" type="ORF">BCR41DRAFT_348218</name>
</gene>
<dbReference type="Pfam" id="PF12937">
    <property type="entry name" value="F-box-like"/>
    <property type="match status" value="1"/>
</dbReference>
<name>A0A1Y2GVS8_9FUNG</name>
<dbReference type="SUPFAM" id="SSF81383">
    <property type="entry name" value="F-box domain"/>
    <property type="match status" value="1"/>
</dbReference>
<dbReference type="GeneID" id="33565092"/>